<accession>A0A1H6DAE8</accession>
<reference evidence="2" key="1">
    <citation type="submission" date="2016-10" db="EMBL/GenBank/DDBJ databases">
        <authorList>
            <person name="Varghese N."/>
            <person name="Submissions S."/>
        </authorList>
    </citation>
    <scope>NUCLEOTIDE SEQUENCE [LARGE SCALE GENOMIC DNA]</scope>
    <source>
        <strain evidence="2">DSM 43163</strain>
    </source>
</reference>
<dbReference type="AlphaFoldDB" id="A0A1H6DAE8"/>
<proteinExistence type="predicted"/>
<name>A0A1H6DAE8_9ACTN</name>
<keyword evidence="2" id="KW-1185">Reference proteome</keyword>
<dbReference type="Proteomes" id="UP000236723">
    <property type="component" value="Unassembled WGS sequence"/>
</dbReference>
<organism evidence="1 2">
    <name type="scientific">Thermomonospora echinospora</name>
    <dbReference type="NCBI Taxonomy" id="1992"/>
    <lineage>
        <taxon>Bacteria</taxon>
        <taxon>Bacillati</taxon>
        <taxon>Actinomycetota</taxon>
        <taxon>Actinomycetes</taxon>
        <taxon>Streptosporangiales</taxon>
        <taxon>Thermomonosporaceae</taxon>
        <taxon>Thermomonospora</taxon>
    </lineage>
</organism>
<evidence type="ECO:0000313" key="1">
    <source>
        <dbReference type="EMBL" id="SEG81476.1"/>
    </source>
</evidence>
<evidence type="ECO:0000313" key="2">
    <source>
        <dbReference type="Proteomes" id="UP000236723"/>
    </source>
</evidence>
<gene>
    <name evidence="1" type="ORF">SAMN04489712_11465</name>
</gene>
<sequence length="64" mass="7090">MVDELAAGGAVLRPAVHQVDDLLAEPTIKNLYIGDHPTYWMTPGVPHDAYLGEFLMRTKAVIRD</sequence>
<protein>
    <submittedName>
        <fullName evidence="1">Uncharacterized protein</fullName>
    </submittedName>
</protein>
<dbReference type="EMBL" id="FNVO01000014">
    <property type="protein sequence ID" value="SEG81476.1"/>
    <property type="molecule type" value="Genomic_DNA"/>
</dbReference>